<keyword evidence="19" id="KW-1185">Reference proteome</keyword>
<dbReference type="CDD" id="cd01557">
    <property type="entry name" value="BCAT_beta_family"/>
    <property type="match status" value="1"/>
</dbReference>
<comment type="cofactor">
    <cofactor evidence="1 15">
        <name>pyridoxal 5'-phosphate</name>
        <dbReference type="ChEBI" id="CHEBI:597326"/>
    </cofactor>
</comment>
<evidence type="ECO:0000256" key="10">
    <source>
        <dbReference type="ARBA" id="ARBA00023304"/>
    </source>
</evidence>
<organism evidence="18 19">
    <name type="scientific">Paenibacillus radicis</name>
    <name type="common">ex Xue et al. 2023</name>
    <dbReference type="NCBI Taxonomy" id="2972489"/>
    <lineage>
        <taxon>Bacteria</taxon>
        <taxon>Bacillati</taxon>
        <taxon>Bacillota</taxon>
        <taxon>Bacilli</taxon>
        <taxon>Bacillales</taxon>
        <taxon>Paenibacillaceae</taxon>
        <taxon>Paenibacillus</taxon>
    </lineage>
</organism>
<keyword evidence="9 15" id="KW-0663">Pyridoxal phosphate</keyword>
<dbReference type="InterPro" id="IPR043132">
    <property type="entry name" value="BCAT-like_C"/>
</dbReference>
<dbReference type="NCBIfam" id="TIGR01123">
    <property type="entry name" value="ilvE_II"/>
    <property type="match status" value="1"/>
</dbReference>
<dbReference type="Proteomes" id="UP001300012">
    <property type="component" value="Unassembled WGS sequence"/>
</dbReference>
<evidence type="ECO:0000313" key="19">
    <source>
        <dbReference type="Proteomes" id="UP001300012"/>
    </source>
</evidence>
<evidence type="ECO:0000256" key="15">
    <source>
        <dbReference type="RuleBase" id="RU004516"/>
    </source>
</evidence>
<evidence type="ECO:0000256" key="9">
    <source>
        <dbReference type="ARBA" id="ARBA00022898"/>
    </source>
</evidence>
<comment type="pathway">
    <text evidence="4 17">Amino-acid biosynthesis; L-leucine biosynthesis; L-leucine from 3-methyl-2-oxobutanoate: step 4/4.</text>
</comment>
<dbReference type="InterPro" id="IPR036038">
    <property type="entry name" value="Aminotransferase-like"/>
</dbReference>
<evidence type="ECO:0000256" key="7">
    <source>
        <dbReference type="ARBA" id="ARBA00022605"/>
    </source>
</evidence>
<dbReference type="NCBIfam" id="NF009897">
    <property type="entry name" value="PRK13357.1"/>
    <property type="match status" value="1"/>
</dbReference>
<dbReference type="InterPro" id="IPR005786">
    <property type="entry name" value="B_amino_transII"/>
</dbReference>
<dbReference type="PIRSF" id="PIRSF006468">
    <property type="entry name" value="BCAT1"/>
    <property type="match status" value="1"/>
</dbReference>
<evidence type="ECO:0000256" key="5">
    <source>
        <dbReference type="ARBA" id="ARBA00009320"/>
    </source>
</evidence>
<dbReference type="EMBL" id="JANQBD010000018">
    <property type="protein sequence ID" value="MCR8634142.1"/>
    <property type="molecule type" value="Genomic_DNA"/>
</dbReference>
<dbReference type="PANTHER" id="PTHR11825:SF44">
    <property type="entry name" value="BRANCHED-CHAIN-AMINO-ACID AMINOTRANSFERASE"/>
    <property type="match status" value="1"/>
</dbReference>
<evidence type="ECO:0000256" key="8">
    <source>
        <dbReference type="ARBA" id="ARBA00022679"/>
    </source>
</evidence>
<dbReference type="InterPro" id="IPR043131">
    <property type="entry name" value="BCAT-like_N"/>
</dbReference>
<evidence type="ECO:0000256" key="3">
    <source>
        <dbReference type="ARBA" id="ARBA00004931"/>
    </source>
</evidence>
<evidence type="ECO:0000313" key="18">
    <source>
        <dbReference type="EMBL" id="MCR8634142.1"/>
    </source>
</evidence>
<comment type="catalytic activity">
    <reaction evidence="12 16">
        <text>L-isoleucine + 2-oxoglutarate = (S)-3-methyl-2-oxopentanoate + L-glutamate</text>
        <dbReference type="Rhea" id="RHEA:24801"/>
        <dbReference type="ChEBI" id="CHEBI:16810"/>
        <dbReference type="ChEBI" id="CHEBI:29985"/>
        <dbReference type="ChEBI" id="CHEBI:35146"/>
        <dbReference type="ChEBI" id="CHEBI:58045"/>
        <dbReference type="EC" id="2.6.1.42"/>
    </reaction>
</comment>
<evidence type="ECO:0000256" key="11">
    <source>
        <dbReference type="ARBA" id="ARBA00048212"/>
    </source>
</evidence>
<dbReference type="InterPro" id="IPR018300">
    <property type="entry name" value="Aminotrans_IV_CS"/>
</dbReference>
<evidence type="ECO:0000256" key="16">
    <source>
        <dbReference type="RuleBase" id="RU004517"/>
    </source>
</evidence>
<evidence type="ECO:0000256" key="17">
    <source>
        <dbReference type="RuleBase" id="RU004519"/>
    </source>
</evidence>
<dbReference type="InterPro" id="IPR033939">
    <property type="entry name" value="BCAT_family"/>
</dbReference>
<reference evidence="18 19" key="1">
    <citation type="submission" date="2022-08" db="EMBL/GenBank/DDBJ databases">
        <title>Paenibacillus endoradicis sp. nov., Paenibacillus radicibacter sp. nov and Paenibacillus pararadicis sp. nov., three cold-adapted plant growth-promoting bacteria isolated from root of Larix gmelinii in Great Khingan.</title>
        <authorList>
            <person name="Xue H."/>
        </authorList>
    </citation>
    <scope>NUCLEOTIDE SEQUENCE [LARGE SCALE GENOMIC DNA]</scope>
    <source>
        <strain evidence="18 19">N5-1-1-5</strain>
    </source>
</reference>
<evidence type="ECO:0000256" key="12">
    <source>
        <dbReference type="ARBA" id="ARBA00048798"/>
    </source>
</evidence>
<dbReference type="Gene3D" id="3.20.10.10">
    <property type="entry name" value="D-amino Acid Aminotransferase, subunit A, domain 2"/>
    <property type="match status" value="1"/>
</dbReference>
<dbReference type="Gene3D" id="3.30.470.10">
    <property type="match status" value="1"/>
</dbReference>
<evidence type="ECO:0000256" key="2">
    <source>
        <dbReference type="ARBA" id="ARBA00004824"/>
    </source>
</evidence>
<evidence type="ECO:0000256" key="6">
    <source>
        <dbReference type="ARBA" id="ARBA00022576"/>
    </source>
</evidence>
<sequence length="356" mass="39822">MVNPIRIELSNQLKSKPDQQSLGFGKHFTDHMFLMDYSAAEGWHEPRIVPYAPFVLDPAAMVFHYGQAVFEGLKAYRSHDDQILLFRPDKNAQRINLSSERISIPPIDEAFFVEALQTLIRIEADWIPSTEGTSLYIRPFIIATEAALGVRSSDHYLFAIILSPGGAYYEEGLKPIRIFVDNHYVRAVQGGTGHAKTPGNYASSLKAQMEAKEQHNCSQVLWLDGIQRSYIEEVGSMNVFFKINGEVITPELNGSILEGITRNSVIHLLRQWDIPVTERKISIDEIMRASDNGLLEEVFGTGTAAVISPVGGLYWNSRDIVINQGITGACSQKLYDTLTGIQCGKVQDEWGWTVKC</sequence>
<evidence type="ECO:0000256" key="13">
    <source>
        <dbReference type="ARBA" id="ARBA00049229"/>
    </source>
</evidence>
<keyword evidence="7 16" id="KW-0028">Amino-acid biosynthesis</keyword>
<dbReference type="SUPFAM" id="SSF56752">
    <property type="entry name" value="D-aminoacid aminotransferase-like PLP-dependent enzymes"/>
    <property type="match status" value="1"/>
</dbReference>
<keyword evidence="6 16" id="KW-0032">Aminotransferase</keyword>
<dbReference type="InterPro" id="IPR001544">
    <property type="entry name" value="Aminotrans_IV"/>
</dbReference>
<dbReference type="GO" id="GO:0004084">
    <property type="term" value="F:branched-chain-amino-acid transaminase activity"/>
    <property type="evidence" value="ECO:0007669"/>
    <property type="project" value="UniProtKB-EC"/>
</dbReference>
<comment type="pathway">
    <text evidence="3 17">Amino-acid biosynthesis; L-valine biosynthesis; L-valine from pyruvate: step 4/4.</text>
</comment>
<dbReference type="Pfam" id="PF01063">
    <property type="entry name" value="Aminotran_4"/>
    <property type="match status" value="1"/>
</dbReference>
<comment type="catalytic activity">
    <reaction evidence="11 16">
        <text>L-valine + 2-oxoglutarate = 3-methyl-2-oxobutanoate + L-glutamate</text>
        <dbReference type="Rhea" id="RHEA:24813"/>
        <dbReference type="ChEBI" id="CHEBI:11851"/>
        <dbReference type="ChEBI" id="CHEBI:16810"/>
        <dbReference type="ChEBI" id="CHEBI:29985"/>
        <dbReference type="ChEBI" id="CHEBI:57762"/>
        <dbReference type="EC" id="2.6.1.42"/>
    </reaction>
</comment>
<comment type="caution">
    <text evidence="18">The sequence shown here is derived from an EMBL/GenBank/DDBJ whole genome shotgun (WGS) entry which is preliminary data.</text>
</comment>
<comment type="catalytic activity">
    <reaction evidence="13 16">
        <text>L-leucine + 2-oxoglutarate = 4-methyl-2-oxopentanoate + L-glutamate</text>
        <dbReference type="Rhea" id="RHEA:18321"/>
        <dbReference type="ChEBI" id="CHEBI:16810"/>
        <dbReference type="ChEBI" id="CHEBI:17865"/>
        <dbReference type="ChEBI" id="CHEBI:29985"/>
        <dbReference type="ChEBI" id="CHEBI:57427"/>
        <dbReference type="EC" id="2.6.1.42"/>
    </reaction>
</comment>
<name>A0ABT1YLU1_9BACL</name>
<accession>A0ABT1YLU1</accession>
<gene>
    <name evidence="18" type="ORF">NV381_23405</name>
</gene>
<evidence type="ECO:0000256" key="1">
    <source>
        <dbReference type="ARBA" id="ARBA00001933"/>
    </source>
</evidence>
<comment type="pathway">
    <text evidence="2 17">Amino-acid biosynthesis; L-isoleucine biosynthesis; L-isoleucine from 2-oxobutanoate: step 4/4.</text>
</comment>
<dbReference type="EC" id="2.6.1.42" evidence="16"/>
<comment type="similarity">
    <text evidence="5 14">Belongs to the class-IV pyridoxal-phosphate-dependent aminotransferase family.</text>
</comment>
<dbReference type="PANTHER" id="PTHR11825">
    <property type="entry name" value="SUBGROUP IIII AMINOTRANSFERASE"/>
    <property type="match status" value="1"/>
</dbReference>
<keyword evidence="8 16" id="KW-0808">Transferase</keyword>
<evidence type="ECO:0000256" key="14">
    <source>
        <dbReference type="RuleBase" id="RU004106"/>
    </source>
</evidence>
<protein>
    <recommendedName>
        <fullName evidence="16">Branched-chain-amino-acid aminotransferase</fullName>
        <ecNumber evidence="16">2.6.1.42</ecNumber>
    </recommendedName>
</protein>
<dbReference type="PROSITE" id="PS00770">
    <property type="entry name" value="AA_TRANSFER_CLASS_4"/>
    <property type="match status" value="1"/>
</dbReference>
<evidence type="ECO:0000256" key="4">
    <source>
        <dbReference type="ARBA" id="ARBA00005072"/>
    </source>
</evidence>
<proteinExistence type="inferred from homology"/>
<keyword evidence="10 16" id="KW-0100">Branched-chain amino acid biosynthesis</keyword>